<evidence type="ECO:0000256" key="9">
    <source>
        <dbReference type="ARBA" id="ARBA00023170"/>
    </source>
</evidence>
<evidence type="ECO:0000256" key="2">
    <source>
        <dbReference type="ARBA" id="ARBA00004141"/>
    </source>
</evidence>
<dbReference type="PROSITE" id="PS50262">
    <property type="entry name" value="G_PROTEIN_RECEP_F1_2"/>
    <property type="match status" value="1"/>
</dbReference>
<evidence type="ECO:0000313" key="14">
    <source>
        <dbReference type="EMBL" id="KAK7807180.1"/>
    </source>
</evidence>
<evidence type="ECO:0000313" key="15">
    <source>
        <dbReference type="Proteomes" id="UP001488838"/>
    </source>
</evidence>
<dbReference type="EMBL" id="JBBHLL010000279">
    <property type="protein sequence ID" value="KAK7807180.1"/>
    <property type="molecule type" value="Genomic_DNA"/>
</dbReference>
<feature type="domain" description="G-protein coupled receptors family 1 profile" evidence="13">
    <location>
        <begin position="171"/>
        <end position="423"/>
    </location>
</feature>
<name>A0AAW0HYI4_MYOGA</name>
<dbReference type="PANTHER" id="PTHR26450">
    <property type="entry name" value="OLFACTORY RECEPTOR 56B1-RELATED"/>
    <property type="match status" value="1"/>
</dbReference>
<proteinExistence type="inferred from homology"/>
<evidence type="ECO:0000256" key="8">
    <source>
        <dbReference type="ARBA" id="ARBA00023136"/>
    </source>
</evidence>
<evidence type="ECO:0000256" key="1">
    <source>
        <dbReference type="ARBA" id="ARBA00002936"/>
    </source>
</evidence>
<keyword evidence="3" id="KW-0716">Sensory transduction</keyword>
<dbReference type="InterPro" id="IPR000276">
    <property type="entry name" value="GPCR_Rhodpsn"/>
</dbReference>
<feature type="non-terminal residue" evidence="14">
    <location>
        <position position="448"/>
    </location>
</feature>
<feature type="transmembrane region" description="Helical" evidence="12">
    <location>
        <begin position="191"/>
        <end position="212"/>
    </location>
</feature>
<evidence type="ECO:0000256" key="7">
    <source>
        <dbReference type="ARBA" id="ARBA00023040"/>
    </source>
</evidence>
<dbReference type="SUPFAM" id="SSF81321">
    <property type="entry name" value="Family A G protein-coupled receptor-like"/>
    <property type="match status" value="1"/>
</dbReference>
<keyword evidence="4 11" id="KW-0812">Transmembrane</keyword>
<dbReference type="PANTHER" id="PTHR26450:SF177">
    <property type="entry name" value="OLFACTORY RECEPTOR 52I1-RELATED"/>
    <property type="match status" value="1"/>
</dbReference>
<keyword evidence="9 11" id="KW-0675">Receptor</keyword>
<dbReference type="PRINTS" id="PR00237">
    <property type="entry name" value="GPCRRHODOPSN"/>
</dbReference>
<dbReference type="FunFam" id="1.20.1070.10:FF:000006">
    <property type="entry name" value="Olfactory receptor"/>
    <property type="match status" value="1"/>
</dbReference>
<keyword evidence="7 11" id="KW-0297">G-protein coupled receptor</keyword>
<evidence type="ECO:0000256" key="6">
    <source>
        <dbReference type="ARBA" id="ARBA00022989"/>
    </source>
</evidence>
<dbReference type="Gene3D" id="1.20.1070.10">
    <property type="entry name" value="Rhodopsin 7-helix transmembrane proteins"/>
    <property type="match status" value="1"/>
</dbReference>
<feature type="transmembrane region" description="Helical" evidence="12">
    <location>
        <begin position="270"/>
        <end position="293"/>
    </location>
</feature>
<comment type="caution">
    <text evidence="14">The sequence shown here is derived from an EMBL/GenBank/DDBJ whole genome shotgun (WGS) entry which is preliminary data.</text>
</comment>
<evidence type="ECO:0000256" key="4">
    <source>
        <dbReference type="ARBA" id="ARBA00022692"/>
    </source>
</evidence>
<dbReference type="PRINTS" id="PR00245">
    <property type="entry name" value="OLFACTORYR"/>
</dbReference>
<evidence type="ECO:0000256" key="5">
    <source>
        <dbReference type="ARBA" id="ARBA00022725"/>
    </source>
</evidence>
<feature type="transmembrane region" description="Helical" evidence="12">
    <location>
        <begin position="405"/>
        <end position="425"/>
    </location>
</feature>
<dbReference type="Pfam" id="PF13853">
    <property type="entry name" value="7tm_4"/>
    <property type="match status" value="2"/>
</dbReference>
<accession>A0AAW0HYI4</accession>
<evidence type="ECO:0000256" key="10">
    <source>
        <dbReference type="ARBA" id="ARBA00023224"/>
    </source>
</evidence>
<comment type="subcellular location">
    <subcellularLocation>
        <location evidence="2">Membrane</location>
        <topology evidence="2">Multi-pass membrane protein</topology>
    </subcellularLocation>
</comment>
<feature type="transmembrane region" description="Helical" evidence="12">
    <location>
        <begin position="232"/>
        <end position="250"/>
    </location>
</feature>
<reference evidence="14 15" key="1">
    <citation type="journal article" date="2023" name="bioRxiv">
        <title>Conserved and derived expression patterns and positive selection on dental genes reveal complex evolutionary context of ever-growing rodent molars.</title>
        <authorList>
            <person name="Calamari Z.T."/>
            <person name="Song A."/>
            <person name="Cohen E."/>
            <person name="Akter M."/>
            <person name="Roy R.D."/>
            <person name="Hallikas O."/>
            <person name="Christensen M.M."/>
            <person name="Li P."/>
            <person name="Marangoni P."/>
            <person name="Jernvall J."/>
            <person name="Klein O.D."/>
        </authorList>
    </citation>
    <scope>NUCLEOTIDE SEQUENCE [LARGE SCALE GENOMIC DNA]</scope>
    <source>
        <strain evidence="14">V071</strain>
    </source>
</reference>
<evidence type="ECO:0000256" key="11">
    <source>
        <dbReference type="RuleBase" id="RU000688"/>
    </source>
</evidence>
<feature type="transmembrane region" description="Helical" evidence="12">
    <location>
        <begin position="368"/>
        <end position="393"/>
    </location>
</feature>
<dbReference type="GO" id="GO:0004984">
    <property type="term" value="F:olfactory receptor activity"/>
    <property type="evidence" value="ECO:0007669"/>
    <property type="project" value="InterPro"/>
</dbReference>
<dbReference type="GO" id="GO:0004930">
    <property type="term" value="F:G protein-coupled receptor activity"/>
    <property type="evidence" value="ECO:0007669"/>
    <property type="project" value="UniProtKB-KW"/>
</dbReference>
<dbReference type="InterPro" id="IPR000725">
    <property type="entry name" value="Olfact_rcpt"/>
</dbReference>
<dbReference type="GO" id="GO:0005886">
    <property type="term" value="C:plasma membrane"/>
    <property type="evidence" value="ECO:0007669"/>
    <property type="project" value="TreeGrafter"/>
</dbReference>
<evidence type="ECO:0000256" key="3">
    <source>
        <dbReference type="ARBA" id="ARBA00022606"/>
    </source>
</evidence>
<feature type="transmembrane region" description="Helical" evidence="12">
    <location>
        <begin position="330"/>
        <end position="356"/>
    </location>
</feature>
<evidence type="ECO:0000259" key="13">
    <source>
        <dbReference type="PROSITE" id="PS50262"/>
    </source>
</evidence>
<comment type="function">
    <text evidence="1">Odorant receptor.</text>
</comment>
<protein>
    <recommendedName>
        <fullName evidence="13">G-protein coupled receptors family 1 profile domain-containing protein</fullName>
    </recommendedName>
</protein>
<feature type="transmembrane region" description="Helical" evidence="12">
    <location>
        <begin position="90"/>
        <end position="113"/>
    </location>
</feature>
<keyword evidence="6 12" id="KW-1133">Transmembrane helix</keyword>
<dbReference type="InterPro" id="IPR017452">
    <property type="entry name" value="GPCR_Rhodpsn_7TM"/>
</dbReference>
<sequence>MLSIFWFNAPEIPFDAVRLSFCHSSVLSFILSSQDMMCLACASTRVHSLYGVIVVILTCSHHSLLLHAHPEDSAGHSLRAQRLKALNTRLSRSCAVLLFYIPLISAAMIHGFGKHLSSVVHMLTAMMSATSYNHTMESPTTFFLVGVPGLQSSYLWLTISLSSMYSIALLGNALIVTVICMDSTLQEPMCFFLCVLAAVDIVMASSVVPKMLSIFSSGGSSISFNACFTQMYFVHAATAVETGLLLAMAFDRYVAICKPLHYMRILTPNVMLGISVTITTRAVIFMTPLSWMLSHLPFCGSNVVPHSYCEHMAVAKLACADPMPTSLYSLIFSSIIVGSDVAFISASYTLILRAVFGLSSKNAQRKALSTCGSHVAVMALYYLPGMASIYVAWLGKDKVPLHTQVLLADLYLIIPPTLNPVIYGIRTKQIRGRIWSLLMQGFYHQATH</sequence>
<keyword evidence="8 12" id="KW-0472">Membrane</keyword>
<feature type="transmembrane region" description="Helical" evidence="12">
    <location>
        <begin position="154"/>
        <end position="179"/>
    </location>
</feature>
<comment type="similarity">
    <text evidence="11">Belongs to the G-protein coupled receptor 1 family.</text>
</comment>
<dbReference type="InterPro" id="IPR050402">
    <property type="entry name" value="OR51/52/56-like"/>
</dbReference>
<dbReference type="PROSITE" id="PS00237">
    <property type="entry name" value="G_PROTEIN_RECEP_F1_1"/>
    <property type="match status" value="1"/>
</dbReference>
<keyword evidence="15" id="KW-1185">Reference proteome</keyword>
<evidence type="ECO:0000256" key="12">
    <source>
        <dbReference type="SAM" id="Phobius"/>
    </source>
</evidence>
<dbReference type="AlphaFoldDB" id="A0AAW0HYI4"/>
<keyword evidence="10 11" id="KW-0807">Transducer</keyword>
<gene>
    <name evidence="14" type="ORF">U0070_018171</name>
</gene>
<keyword evidence="5" id="KW-0552">Olfaction</keyword>
<dbReference type="Proteomes" id="UP001488838">
    <property type="component" value="Unassembled WGS sequence"/>
</dbReference>
<organism evidence="14 15">
    <name type="scientific">Myodes glareolus</name>
    <name type="common">Bank vole</name>
    <name type="synonym">Clethrionomys glareolus</name>
    <dbReference type="NCBI Taxonomy" id="447135"/>
    <lineage>
        <taxon>Eukaryota</taxon>
        <taxon>Metazoa</taxon>
        <taxon>Chordata</taxon>
        <taxon>Craniata</taxon>
        <taxon>Vertebrata</taxon>
        <taxon>Euteleostomi</taxon>
        <taxon>Mammalia</taxon>
        <taxon>Eutheria</taxon>
        <taxon>Euarchontoglires</taxon>
        <taxon>Glires</taxon>
        <taxon>Rodentia</taxon>
        <taxon>Myomorpha</taxon>
        <taxon>Muroidea</taxon>
        <taxon>Cricetidae</taxon>
        <taxon>Arvicolinae</taxon>
        <taxon>Myodes</taxon>
    </lineage>
</organism>